<evidence type="ECO:0000313" key="7">
    <source>
        <dbReference type="RefSeq" id="XP_015586809.1"/>
    </source>
</evidence>
<feature type="chain" id="PRO_5042581784" evidence="4">
    <location>
        <begin position="21"/>
        <end position="1524"/>
    </location>
</feature>
<name>A0AAJ7BJ67_CEPCN</name>
<dbReference type="SMART" id="SM00020">
    <property type="entry name" value="Tryp_SPc"/>
    <property type="match status" value="1"/>
</dbReference>
<dbReference type="Pfam" id="PF18399">
    <property type="entry name" value="CLIP_SPH_Scar"/>
    <property type="match status" value="1"/>
</dbReference>
<feature type="compositionally biased region" description="Low complexity" evidence="3">
    <location>
        <begin position="667"/>
        <end position="688"/>
    </location>
</feature>
<feature type="compositionally biased region" description="Polar residues" evidence="3">
    <location>
        <begin position="453"/>
        <end position="522"/>
    </location>
</feature>
<gene>
    <name evidence="7" type="primary">LOC107263768</name>
</gene>
<feature type="compositionally biased region" description="Gly residues" evidence="3">
    <location>
        <begin position="176"/>
        <end position="188"/>
    </location>
</feature>
<feature type="compositionally biased region" description="Low complexity" evidence="3">
    <location>
        <begin position="314"/>
        <end position="341"/>
    </location>
</feature>
<feature type="compositionally biased region" description="Polar residues" evidence="3">
    <location>
        <begin position="913"/>
        <end position="922"/>
    </location>
</feature>
<dbReference type="InterPro" id="IPR043504">
    <property type="entry name" value="Peptidase_S1_PA_chymotrypsin"/>
</dbReference>
<dbReference type="PROSITE" id="PS50240">
    <property type="entry name" value="TRYPSIN_DOM"/>
    <property type="match status" value="1"/>
</dbReference>
<sequence length="1524" mass="153031">MRGSTIVLLGAVTLAVCVNAHPYSKIPDSILQSDGYHYKKSSSNSNSNSYSQSNEDNAEINGVLGGHGFSGSKTSGYSTTGGSHSQGNSYASGSFSGTVPLGLIGGSAGASAGSIAGSFAGSSDGADASQVGYGALGNPGTGNLGLSENGANFGYQGSHAGGSGVKGGLSGSGFSSGSGAAGNSGGQSSGTRFGASGAQGQPGIGSVASNSGSSGFGGASTYGQSGVSGSFGQSGSSQGTLQYWWNGPDSPFGRDGKPYGGCSSNACSSSGHFDLSKGNGGAFASNQGGHVAVNVQGNPFLSKGSGSGGNAAHGPSGSFDASSSFGSSGSQGISGSSGSAGASIGSGTYGSSGAAPIDAAKNPFLSGSVSSVSFGQGSQPGAGSFAGSSASSSASSGSLPSVGTRNPFLKPGSGQVPQVPQQPSAGPGQFSSQQPIGGSSSSQIPQVPVISSGSHQFGSQGPISVGSSNPFLNPSSGQAPQVPQQPSAGPGQIDSQQPIGGSSSSHVPQVPSIPTGSNQFGSQGPIAVGSSNPFLKPGSGSSVLVPAQGSLPVGTPSQGPGQIPAFPSQSTGGPGSLPKTPEQNLEQPIEPENSLTISCSGAGRICVTHKLCVNGKVNTNGQGLMQVRTGVQQCIVGREVCCTLEGYSGAPTQVGLVQGVDFPSSSNAESSAGSFASTSSFGSANSGSDQSQSKLDQFGQFGSQSGLHPLGSNVDQSKSGFNSAQSGSQSTVSTSFGTRAGANSQGGSGFIHVAPTGSPTLITATGSPDSGLIHVTPSSGGLFDSKSTFGSGSSSGGSSFGSGSFASSNANAGASAGSKPSSSGGLFDNQVKQHGGPLDSKPAAGSGSSQGGSSFGSGSFASSNANAGASAGSRPSSSGGLFDNQNKQSGGLFGSSFENSQEDLNGGDGNNFGVKSSGSAENNGYLPPIGDSSSNDVPAISLPPHEGHPSDAVPDIRPPPTKQVPITPAPSFPPIQESPFQVGCAAALICVEEQFCTLEGVISPEPVALTSQQLQRRVPLSNCKNPDNGVIGKCCRDPNYVDPWPTGNLPADYSGGFDEQGFPKILNLTKTPSKRPPPTKTSQPGKTIEISPSFNVPQRLPTLPPQISNIPGQIADTISNILPNNPFQKPSEKPGIPVEAPEDSLNPGIPNSPPESLPEIPNKPPGIFSNLPSFPNLPNLNLPSFPNFPNPFGGKNYDSASSNQNPTIIKPHTPGSQCGLKNKVQRPSGLSDVDVAFGEIPWQAMILSTRDRKLLCSGAIVTPNAILTAAHCVDGLQPSEVSIKSGEWKLGYELKNEEPLPFEIVKVSSIAVHPGYYPGAPSYDLAVLFLEHPVTLDQHVDTICLGNSPQPVPGRKCIATGWGKTVLQINVAGALMHGIDVDVLTPEECSQRLQGAESLLDIDETLVCVKAQKQGNNMCQVDVGGPLACDRGDGYYELTGVYSQDTGCLPTNQVTTYALIDTDWVKKTLNSPQQPTNFISPEGKSQSPVHTHSPPGFGSQVKQQPCDCQKSNLPPEINQYLPPL</sequence>
<accession>A0AAJ7BJ67</accession>
<comment type="similarity">
    <text evidence="2">Belongs to the peptidase S1 family. CLIP subfamily.</text>
</comment>
<dbReference type="SUPFAM" id="SSF50494">
    <property type="entry name" value="Trypsin-like serine proteases"/>
    <property type="match status" value="1"/>
</dbReference>
<evidence type="ECO:0000313" key="6">
    <source>
        <dbReference type="Proteomes" id="UP000694920"/>
    </source>
</evidence>
<dbReference type="KEGG" id="ccin:107263768"/>
<feature type="domain" description="Peptidase S1" evidence="5">
    <location>
        <begin position="1227"/>
        <end position="1470"/>
    </location>
</feature>
<dbReference type="InterPro" id="IPR001254">
    <property type="entry name" value="Trypsin_dom"/>
</dbReference>
<evidence type="ECO:0000259" key="5">
    <source>
        <dbReference type="PROSITE" id="PS50240"/>
    </source>
</evidence>
<feature type="compositionally biased region" description="Polar residues" evidence="3">
    <location>
        <begin position="1471"/>
        <end position="1490"/>
    </location>
</feature>
<dbReference type="Gene3D" id="2.40.10.10">
    <property type="entry name" value="Trypsin-like serine proteases"/>
    <property type="match status" value="1"/>
</dbReference>
<feature type="region of interest" description="Disordered" evidence="3">
    <location>
        <begin position="41"/>
        <end position="65"/>
    </location>
</feature>
<feature type="compositionally biased region" description="Low complexity" evidence="3">
    <location>
        <begin position="411"/>
        <end position="452"/>
    </location>
</feature>
<dbReference type="PANTHER" id="PTHR24256">
    <property type="entry name" value="TRYPTASE-RELATED"/>
    <property type="match status" value="1"/>
</dbReference>
<dbReference type="CDD" id="cd00190">
    <property type="entry name" value="Tryp_SPc"/>
    <property type="match status" value="1"/>
</dbReference>
<feature type="region of interest" description="Disordered" evidence="3">
    <location>
        <begin position="807"/>
        <end position="966"/>
    </location>
</feature>
<evidence type="ECO:0000256" key="2">
    <source>
        <dbReference type="ARBA" id="ARBA00024195"/>
    </source>
</evidence>
<keyword evidence="7" id="KW-0812">Transmembrane</keyword>
<feature type="region of interest" description="Disordered" evidence="3">
    <location>
        <begin position="667"/>
        <end position="740"/>
    </location>
</feature>
<dbReference type="Proteomes" id="UP000694920">
    <property type="component" value="Unplaced"/>
</dbReference>
<feature type="region of interest" description="Disordered" evidence="3">
    <location>
        <begin position="1193"/>
        <end position="1215"/>
    </location>
</feature>
<feature type="compositionally biased region" description="Low complexity" evidence="3">
    <location>
        <begin position="807"/>
        <end position="825"/>
    </location>
</feature>
<proteinExistence type="inferred from homology"/>
<dbReference type="CTD" id="35505"/>
<feature type="compositionally biased region" description="Polar residues" evidence="3">
    <location>
        <begin position="689"/>
        <end position="706"/>
    </location>
</feature>
<feature type="region of interest" description="Disordered" evidence="3">
    <location>
        <begin position="372"/>
        <end position="589"/>
    </location>
</feature>
<evidence type="ECO:0000256" key="3">
    <source>
        <dbReference type="SAM" id="MobiDB-lite"/>
    </source>
</evidence>
<keyword evidence="7" id="KW-0472">Membrane</keyword>
<feature type="signal peptide" evidence="4">
    <location>
        <begin position="1"/>
        <end position="20"/>
    </location>
</feature>
<dbReference type="InterPro" id="IPR009003">
    <property type="entry name" value="Peptidase_S1_PA"/>
</dbReference>
<dbReference type="RefSeq" id="XP_015586809.1">
    <property type="nucleotide sequence ID" value="XM_015731323.2"/>
</dbReference>
<feature type="region of interest" description="Disordered" evidence="3">
    <location>
        <begin position="1067"/>
        <end position="1097"/>
    </location>
</feature>
<feature type="compositionally biased region" description="Pro residues" evidence="3">
    <location>
        <begin position="1150"/>
        <end position="1164"/>
    </location>
</feature>
<dbReference type="Pfam" id="PF18322">
    <property type="entry name" value="CLIP_1"/>
    <property type="match status" value="1"/>
</dbReference>
<reference evidence="7" key="1">
    <citation type="submission" date="2025-08" db="UniProtKB">
        <authorList>
            <consortium name="RefSeq"/>
        </authorList>
    </citation>
    <scope>IDENTIFICATION</scope>
</reference>
<dbReference type="GeneID" id="107263768"/>
<dbReference type="InterPro" id="IPR051487">
    <property type="entry name" value="Ser/Thr_Proteases_Immune/Dev"/>
</dbReference>
<feature type="region of interest" description="Disordered" evidence="3">
    <location>
        <begin position="1128"/>
        <end position="1164"/>
    </location>
</feature>
<feature type="region of interest" description="Disordered" evidence="3">
    <location>
        <begin position="302"/>
        <end position="341"/>
    </location>
</feature>
<dbReference type="GO" id="GO:0006508">
    <property type="term" value="P:proteolysis"/>
    <property type="evidence" value="ECO:0007669"/>
    <property type="project" value="InterPro"/>
</dbReference>
<feature type="compositionally biased region" description="Polar residues" evidence="3">
    <location>
        <begin position="713"/>
        <end position="740"/>
    </location>
</feature>
<keyword evidence="1" id="KW-1015">Disulfide bond</keyword>
<keyword evidence="6" id="KW-1185">Reference proteome</keyword>
<feature type="compositionally biased region" description="Pro residues" evidence="3">
    <location>
        <begin position="956"/>
        <end position="966"/>
    </location>
</feature>
<feature type="region of interest" description="Disordered" evidence="3">
    <location>
        <begin position="1471"/>
        <end position="1506"/>
    </location>
</feature>
<keyword evidence="4" id="KW-0732">Signal</keyword>
<dbReference type="InterPro" id="IPR040973">
    <property type="entry name" value="CLIP_SPH_Scar"/>
</dbReference>
<dbReference type="InterPro" id="IPR018114">
    <property type="entry name" value="TRYPSIN_HIS"/>
</dbReference>
<feature type="compositionally biased region" description="Low complexity" evidence="3">
    <location>
        <begin position="372"/>
        <end position="401"/>
    </location>
</feature>
<dbReference type="PROSITE" id="PS00134">
    <property type="entry name" value="TRYPSIN_HIS"/>
    <property type="match status" value="1"/>
</dbReference>
<feature type="compositionally biased region" description="Low complexity" evidence="3">
    <location>
        <begin position="856"/>
        <end position="880"/>
    </location>
</feature>
<protein>
    <submittedName>
        <fullName evidence="7">Uncharacterized transmembrane protein DDB_G0289901</fullName>
    </submittedName>
</protein>
<evidence type="ECO:0000256" key="4">
    <source>
        <dbReference type="SAM" id="SignalP"/>
    </source>
</evidence>
<dbReference type="PRINTS" id="PR00722">
    <property type="entry name" value="CHYMOTRYPSIN"/>
</dbReference>
<dbReference type="GO" id="GO:0004252">
    <property type="term" value="F:serine-type endopeptidase activity"/>
    <property type="evidence" value="ECO:0007669"/>
    <property type="project" value="InterPro"/>
</dbReference>
<feature type="compositionally biased region" description="Low complexity" evidence="3">
    <location>
        <begin position="41"/>
        <end position="54"/>
    </location>
</feature>
<dbReference type="InterPro" id="IPR001314">
    <property type="entry name" value="Peptidase_S1A"/>
</dbReference>
<dbReference type="FunFam" id="2.40.10.10:FF:000068">
    <property type="entry name" value="transmembrane protease serine 2"/>
    <property type="match status" value="1"/>
</dbReference>
<evidence type="ECO:0000256" key="1">
    <source>
        <dbReference type="ARBA" id="ARBA00023157"/>
    </source>
</evidence>
<dbReference type="Pfam" id="PF00089">
    <property type="entry name" value="Trypsin"/>
    <property type="match status" value="1"/>
</dbReference>
<dbReference type="InterPro" id="IPR041515">
    <property type="entry name" value="PPAF-2-like_Clip"/>
</dbReference>
<organism evidence="6 7">
    <name type="scientific">Cephus cinctus</name>
    <name type="common">Wheat stem sawfly</name>
    <dbReference type="NCBI Taxonomy" id="211228"/>
    <lineage>
        <taxon>Eukaryota</taxon>
        <taxon>Metazoa</taxon>
        <taxon>Ecdysozoa</taxon>
        <taxon>Arthropoda</taxon>
        <taxon>Hexapoda</taxon>
        <taxon>Insecta</taxon>
        <taxon>Pterygota</taxon>
        <taxon>Neoptera</taxon>
        <taxon>Endopterygota</taxon>
        <taxon>Hymenoptera</taxon>
        <taxon>Cephoidea</taxon>
        <taxon>Cephidae</taxon>
        <taxon>Cephus</taxon>
    </lineage>
</organism>
<feature type="region of interest" description="Disordered" evidence="3">
    <location>
        <begin position="176"/>
        <end position="211"/>
    </location>
</feature>
<feature type="compositionally biased region" description="Polar residues" evidence="3">
    <location>
        <begin position="1198"/>
        <end position="1207"/>
    </location>
</feature>